<accession>A0A7W8L5A2</accession>
<proteinExistence type="inferred from homology"/>
<dbReference type="PANTHER" id="PTHR42804">
    <property type="entry name" value="ALDEHYDE DEHYDROGENASE"/>
    <property type="match status" value="1"/>
</dbReference>
<dbReference type="EMBL" id="JACHDE010000002">
    <property type="protein sequence ID" value="MBB5399416.1"/>
    <property type="molecule type" value="Genomic_DNA"/>
</dbReference>
<dbReference type="RefSeq" id="WP_184225684.1">
    <property type="nucleotide sequence ID" value="NZ_JACHDE010000002.1"/>
</dbReference>
<dbReference type="InterPro" id="IPR016161">
    <property type="entry name" value="Ald_DH/histidinol_DH"/>
</dbReference>
<evidence type="ECO:0000259" key="5">
    <source>
        <dbReference type="Pfam" id="PF00171"/>
    </source>
</evidence>
<dbReference type="Proteomes" id="UP000592820">
    <property type="component" value="Unassembled WGS sequence"/>
</dbReference>
<evidence type="ECO:0000256" key="4">
    <source>
        <dbReference type="RuleBase" id="RU003345"/>
    </source>
</evidence>
<evidence type="ECO:0000256" key="1">
    <source>
        <dbReference type="ARBA" id="ARBA00009986"/>
    </source>
</evidence>
<dbReference type="FunFam" id="3.40.605.10:FF:000007">
    <property type="entry name" value="NAD/NADP-dependent betaine aldehyde dehydrogenase"/>
    <property type="match status" value="1"/>
</dbReference>
<dbReference type="EC" id="1.2.1.8" evidence="6"/>
<dbReference type="AlphaFoldDB" id="A0A7W8L5A2"/>
<feature type="active site" evidence="3">
    <location>
        <position position="253"/>
    </location>
</feature>
<dbReference type="PROSITE" id="PS00687">
    <property type="entry name" value="ALDEHYDE_DEHYDR_GLU"/>
    <property type="match status" value="1"/>
</dbReference>
<dbReference type="InterPro" id="IPR016162">
    <property type="entry name" value="Ald_DH_N"/>
</dbReference>
<feature type="domain" description="Aldehyde dehydrogenase" evidence="5">
    <location>
        <begin position="16"/>
        <end position="478"/>
    </location>
</feature>
<keyword evidence="2 4" id="KW-0560">Oxidoreductase</keyword>
<dbReference type="CDD" id="cd07139">
    <property type="entry name" value="ALDH_AldA-Rv0768"/>
    <property type="match status" value="1"/>
</dbReference>
<name>A0A7W8L5A2_9BURK</name>
<gene>
    <name evidence="6" type="ORF">HDG41_001455</name>
</gene>
<dbReference type="Gene3D" id="3.40.309.10">
    <property type="entry name" value="Aldehyde Dehydrogenase, Chain A, domain 2"/>
    <property type="match status" value="1"/>
</dbReference>
<dbReference type="InterPro" id="IPR029510">
    <property type="entry name" value="Ald_DH_CS_GLU"/>
</dbReference>
<evidence type="ECO:0000256" key="3">
    <source>
        <dbReference type="PROSITE-ProRule" id="PRU10007"/>
    </source>
</evidence>
<evidence type="ECO:0000256" key="2">
    <source>
        <dbReference type="ARBA" id="ARBA00023002"/>
    </source>
</evidence>
<dbReference type="FunFam" id="3.40.309.10:FF:000012">
    <property type="entry name" value="Betaine aldehyde dehydrogenase"/>
    <property type="match status" value="1"/>
</dbReference>
<dbReference type="SUPFAM" id="SSF53720">
    <property type="entry name" value="ALDH-like"/>
    <property type="match status" value="1"/>
</dbReference>
<reference evidence="6 7" key="1">
    <citation type="submission" date="2020-08" db="EMBL/GenBank/DDBJ databases">
        <title>Genomic Encyclopedia of Type Strains, Phase IV (KMG-V): Genome sequencing to study the core and pangenomes of soil and plant-associated prokaryotes.</title>
        <authorList>
            <person name="Whitman W."/>
        </authorList>
    </citation>
    <scope>NUCLEOTIDE SEQUENCE [LARGE SCALE GENOMIC DNA]</scope>
    <source>
        <strain evidence="6 7">JPY162</strain>
    </source>
</reference>
<evidence type="ECO:0000313" key="7">
    <source>
        <dbReference type="Proteomes" id="UP000592820"/>
    </source>
</evidence>
<dbReference type="Pfam" id="PF00171">
    <property type="entry name" value="Aldedh"/>
    <property type="match status" value="1"/>
</dbReference>
<dbReference type="GO" id="GO:0008802">
    <property type="term" value="F:betaine-aldehyde dehydrogenase (NAD+) activity"/>
    <property type="evidence" value="ECO:0007669"/>
    <property type="project" value="UniProtKB-EC"/>
</dbReference>
<comment type="caution">
    <text evidence="6">The sequence shown here is derived from an EMBL/GenBank/DDBJ whole genome shotgun (WGS) entry which is preliminary data.</text>
</comment>
<comment type="similarity">
    <text evidence="1 4">Belongs to the aldehyde dehydrogenase family.</text>
</comment>
<evidence type="ECO:0000313" key="6">
    <source>
        <dbReference type="EMBL" id="MBB5399416.1"/>
    </source>
</evidence>
<organism evidence="6 7">
    <name type="scientific">Paraburkholderia youngii</name>
    <dbReference type="NCBI Taxonomy" id="2782701"/>
    <lineage>
        <taxon>Bacteria</taxon>
        <taxon>Pseudomonadati</taxon>
        <taxon>Pseudomonadota</taxon>
        <taxon>Betaproteobacteria</taxon>
        <taxon>Burkholderiales</taxon>
        <taxon>Burkholderiaceae</taxon>
        <taxon>Paraburkholderia</taxon>
    </lineage>
</organism>
<sequence length="490" mass="52106">MNWQARDNSLYIGGRWLPPASDDRIDIVSPWTESVIASVAAASPADMDKAVTAARCAFDFGPWPNLSMDQRIATVARLRDIMARRRSEVAEVITREMGSPITASLTQQAQIPLLMLDAFIEIARDLPLSMLRKAATGQGQVFRQPKGVVAAIVPWNAPMMSITMKLGPALLAGCCVIVKTAPETALSGQLLAEMLDEAGFPEGVVSVLPADRGPSEYLALHSGVDKVSFTGSTAAGRHLAERCGALLRPITLELGGKSAALILDDADIEDAVEKLRVGAFRNSGQICSLKTRILVSRRRRDDVVEALGALLDTMPVGDPNDPATQIGPMVSSRQMNRVSGYINQGIKEGARLAKGGPGLPPGLSHGWFVQPTLFADVDPGATIAQEEIFGPVLSILCYDDENHAVTIANNSQYGLNGAVFSADVERAVSIAQRIKTGIVEINGCGVGFLSPIGGVKASGLGREAGPEGFEPYFEYKAIGVPEGYAYCPRP</sequence>
<protein>
    <submittedName>
        <fullName evidence="6">Betaine-aldehyde dehydrogenase</fullName>
        <ecNumber evidence="6">1.2.1.8</ecNumber>
    </submittedName>
</protein>
<dbReference type="PANTHER" id="PTHR42804:SF1">
    <property type="entry name" value="ALDEHYDE DEHYDROGENASE-RELATED"/>
    <property type="match status" value="1"/>
</dbReference>
<dbReference type="Gene3D" id="3.40.605.10">
    <property type="entry name" value="Aldehyde Dehydrogenase, Chain A, domain 1"/>
    <property type="match status" value="1"/>
</dbReference>
<dbReference type="InterPro" id="IPR016163">
    <property type="entry name" value="Ald_DH_C"/>
</dbReference>
<dbReference type="InterPro" id="IPR015590">
    <property type="entry name" value="Aldehyde_DH_dom"/>
</dbReference>